<dbReference type="InterPro" id="IPR013785">
    <property type="entry name" value="Aldolase_TIM"/>
</dbReference>
<dbReference type="InterPro" id="IPR014721">
    <property type="entry name" value="Ribsml_uS5_D2-typ_fold_subgr"/>
</dbReference>
<keyword evidence="11" id="KW-0324">Glycolysis</keyword>
<evidence type="ECO:0000256" key="12">
    <source>
        <dbReference type="ARBA" id="ARBA00023239"/>
    </source>
</evidence>
<dbReference type="PROSITE" id="PS00806">
    <property type="entry name" value="ALDOLASE_CLASS_II_2"/>
    <property type="match status" value="1"/>
</dbReference>
<dbReference type="OrthoDB" id="35652at2759"/>
<dbReference type="InterPro" id="IPR006411">
    <property type="entry name" value="Fruct_bisP_bact"/>
</dbReference>
<sequence length="723" mass="80031">MGVLDIVPAGVLTGDNVRKLFDYAKEHKFAIPAINVTSSSTANAALEAARDIKSPIIIQVSQGGSAYFAGKGLANDKQQASITGAVAAAHHIRTVSKAYGVPVVLHSDHCAKKLLPWFDGMLAADEEYFKQHQEPLFSSHMLDLSEEPKDQNIATCVKYFKRMAPIGIWLEMEIGITGGEEDGVDNTGVDNNSLYTQPEDVYDVYAALSQISPNFSIAAAFGNVHGVYKPGNVRLHPELLAKHQLYTKEKIGGKVEHPLFLVFHGGSGSTKQEIKTAVQNGVVKMNVDTDTQFAYLAGIRDFVLNKKDYLLTQVGNPEGSDKPNKKFYDPRIWVREGEKTLAKRVQEACADLGNIIPNSSLQHSCRFKSCGLYQSLMNALRQPLRAALKCRYTTAAPTTPFVPPAALQDVITRKRREKRKPESPTFYTGRSDFFDQVSSLETAVQHARRSLTLLQLLPLPAFARASLPPAQPVWRNREDMSALFARKLTTSRYRRILTLLSELEEYQRIAGTAGHQDFREAITAVLQMFERSDKAAVLARGKRKPVQFDKYGRTCTVGKRKESTARVWMIPVQQPKQKAVVVENTPAQPPNGLYSLEPVVDDAFARTPTSHPKVNVTTTTILVNNLPLNQFFPSPADRARIVRPLKLAGVLGAYNIFVLVRGGGTTGQSGAVAHGIAKGVVAHVPEVDTVLRRAKLLRRDPRMVERKKTGMAKARKRYTWVKR</sequence>
<keyword evidence="9" id="KW-0862">Zinc</keyword>
<dbReference type="SUPFAM" id="SSF54211">
    <property type="entry name" value="Ribosomal protein S5 domain 2-like"/>
    <property type="match status" value="1"/>
</dbReference>
<dbReference type="InterPro" id="IPR000754">
    <property type="entry name" value="Ribosomal_uS9"/>
</dbReference>
<keyword evidence="12" id="KW-0456">Lyase</keyword>
<dbReference type="PANTHER" id="PTHR30559">
    <property type="entry name" value="FRUCTOSE-BISPHOSPHATE ALDOLASE CLASS 2"/>
    <property type="match status" value="1"/>
</dbReference>
<keyword evidence="13 14" id="KW-0687">Ribonucleoprotein</keyword>
<dbReference type="SUPFAM" id="SSF51569">
    <property type="entry name" value="Aldolase"/>
    <property type="match status" value="1"/>
</dbReference>
<keyword evidence="16" id="KW-1185">Reference proteome</keyword>
<keyword evidence="10 14" id="KW-0689">Ribosomal protein</keyword>
<evidence type="ECO:0000256" key="4">
    <source>
        <dbReference type="ARBA" id="ARBA00004714"/>
    </source>
</evidence>
<dbReference type="FunFam" id="3.20.20.70:FF:000013">
    <property type="entry name" value="Class II fructose-bisphosphate aldolase"/>
    <property type="match status" value="1"/>
</dbReference>
<comment type="similarity">
    <text evidence="6">Belongs to the class II fructose-bisphosphate aldolase family.</text>
</comment>
<dbReference type="Pfam" id="PF01116">
    <property type="entry name" value="F_bP_aldolase"/>
    <property type="match status" value="1"/>
</dbReference>
<evidence type="ECO:0000256" key="6">
    <source>
        <dbReference type="ARBA" id="ARBA00005812"/>
    </source>
</evidence>
<evidence type="ECO:0000256" key="2">
    <source>
        <dbReference type="ARBA" id="ARBA00001947"/>
    </source>
</evidence>
<dbReference type="EC" id="4.1.2.13" evidence="7"/>
<gene>
    <name evidence="15" type="ORF">EW146_g7818</name>
</gene>
<dbReference type="GO" id="GO:0005840">
    <property type="term" value="C:ribosome"/>
    <property type="evidence" value="ECO:0007669"/>
    <property type="project" value="UniProtKB-KW"/>
</dbReference>
<dbReference type="NCBIfam" id="NF006628">
    <property type="entry name" value="PRK09197.1"/>
    <property type="match status" value="1"/>
</dbReference>
<dbReference type="GO" id="GO:0006094">
    <property type="term" value="P:gluconeogenesis"/>
    <property type="evidence" value="ECO:0007669"/>
    <property type="project" value="TreeGrafter"/>
</dbReference>
<comment type="cofactor">
    <cofactor evidence="2">
        <name>Zn(2+)</name>
        <dbReference type="ChEBI" id="CHEBI:29105"/>
    </cofactor>
</comment>
<dbReference type="PANTHER" id="PTHR30559:SF0">
    <property type="entry name" value="FRUCTOSE-BISPHOSPHATE ALDOLASE"/>
    <property type="match status" value="1"/>
</dbReference>
<accession>A0A4S4LJU6</accession>
<comment type="pathway">
    <text evidence="4">Carbohydrate degradation; glycolysis; D-glyceraldehyde 3-phosphate and glycerone phosphate from D-glucose: step 4/4.</text>
</comment>
<dbReference type="CDD" id="cd00946">
    <property type="entry name" value="FBP_aldolase_IIA"/>
    <property type="match status" value="1"/>
</dbReference>
<dbReference type="GO" id="GO:0006096">
    <property type="term" value="P:glycolytic process"/>
    <property type="evidence" value="ECO:0007669"/>
    <property type="project" value="UniProtKB-UniPathway"/>
</dbReference>
<evidence type="ECO:0000256" key="9">
    <source>
        <dbReference type="ARBA" id="ARBA00022833"/>
    </source>
</evidence>
<dbReference type="GO" id="GO:0005829">
    <property type="term" value="C:cytosol"/>
    <property type="evidence" value="ECO:0007669"/>
    <property type="project" value="TreeGrafter"/>
</dbReference>
<comment type="function">
    <text evidence="3">Catalyzes the aldol condensation of dihydroxyacetone phosphate (DHAP or glycerone-phosphate) with glyceraldehyde 3-phosphate (G3P) to form fructose 1,6-bisphosphate (FBP) in gluconeogenesis and the reverse reaction in glycolysis.</text>
</comment>
<dbReference type="Gene3D" id="3.20.20.70">
    <property type="entry name" value="Aldolase class I"/>
    <property type="match status" value="1"/>
</dbReference>
<evidence type="ECO:0000313" key="16">
    <source>
        <dbReference type="Proteomes" id="UP000310158"/>
    </source>
</evidence>
<reference evidence="15 16" key="1">
    <citation type="submission" date="2019-02" db="EMBL/GenBank/DDBJ databases">
        <title>Genome sequencing of the rare red list fungi Bondarzewia mesenterica.</title>
        <authorList>
            <person name="Buettner E."/>
            <person name="Kellner H."/>
        </authorList>
    </citation>
    <scope>NUCLEOTIDE SEQUENCE [LARGE SCALE GENOMIC DNA]</scope>
    <source>
        <strain evidence="15 16">DSM 108281</strain>
    </source>
</reference>
<name>A0A4S4LJU6_9AGAM</name>
<dbReference type="PROSITE" id="PS00360">
    <property type="entry name" value="RIBOSOMAL_S9"/>
    <property type="match status" value="1"/>
</dbReference>
<dbReference type="GO" id="GO:0006412">
    <property type="term" value="P:translation"/>
    <property type="evidence" value="ECO:0007669"/>
    <property type="project" value="InterPro"/>
</dbReference>
<evidence type="ECO:0000313" key="15">
    <source>
        <dbReference type="EMBL" id="THH12107.1"/>
    </source>
</evidence>
<evidence type="ECO:0000256" key="5">
    <source>
        <dbReference type="ARBA" id="ARBA00005251"/>
    </source>
</evidence>
<dbReference type="PROSITE" id="PS00602">
    <property type="entry name" value="ALDOLASE_CLASS_II_1"/>
    <property type="match status" value="1"/>
</dbReference>
<evidence type="ECO:0000256" key="10">
    <source>
        <dbReference type="ARBA" id="ARBA00022980"/>
    </source>
</evidence>
<evidence type="ECO:0000256" key="8">
    <source>
        <dbReference type="ARBA" id="ARBA00022723"/>
    </source>
</evidence>
<dbReference type="AlphaFoldDB" id="A0A4S4LJU6"/>
<organism evidence="15 16">
    <name type="scientific">Bondarzewia mesenterica</name>
    <dbReference type="NCBI Taxonomy" id="1095465"/>
    <lineage>
        <taxon>Eukaryota</taxon>
        <taxon>Fungi</taxon>
        <taxon>Dikarya</taxon>
        <taxon>Basidiomycota</taxon>
        <taxon>Agaricomycotina</taxon>
        <taxon>Agaricomycetes</taxon>
        <taxon>Russulales</taxon>
        <taxon>Bondarzewiaceae</taxon>
        <taxon>Bondarzewia</taxon>
    </lineage>
</organism>
<dbReference type="InterPro" id="IPR020574">
    <property type="entry name" value="Ribosomal_uS9_CS"/>
</dbReference>
<proteinExistence type="inferred from homology"/>
<dbReference type="Gene3D" id="3.30.230.10">
    <property type="match status" value="1"/>
</dbReference>
<dbReference type="NCBIfam" id="TIGR01520">
    <property type="entry name" value="FruBisAldo_II_A"/>
    <property type="match status" value="1"/>
</dbReference>
<evidence type="ECO:0000256" key="3">
    <source>
        <dbReference type="ARBA" id="ARBA00002181"/>
    </source>
</evidence>
<dbReference type="GO" id="GO:0008270">
    <property type="term" value="F:zinc ion binding"/>
    <property type="evidence" value="ECO:0007669"/>
    <property type="project" value="InterPro"/>
</dbReference>
<comment type="similarity">
    <text evidence="5 14">Belongs to the universal ribosomal protein uS9 family.</text>
</comment>
<dbReference type="Pfam" id="PF00380">
    <property type="entry name" value="Ribosomal_S9"/>
    <property type="match status" value="1"/>
</dbReference>
<dbReference type="EMBL" id="SGPL01000481">
    <property type="protein sequence ID" value="THH12107.1"/>
    <property type="molecule type" value="Genomic_DNA"/>
</dbReference>
<protein>
    <recommendedName>
        <fullName evidence="7">fructose-bisphosphate aldolase</fullName>
        <ecNumber evidence="7">4.1.2.13</ecNumber>
    </recommendedName>
</protein>
<dbReference type="GO" id="GO:0003735">
    <property type="term" value="F:structural constituent of ribosome"/>
    <property type="evidence" value="ECO:0007669"/>
    <property type="project" value="InterPro"/>
</dbReference>
<dbReference type="Proteomes" id="UP000310158">
    <property type="component" value="Unassembled WGS sequence"/>
</dbReference>
<evidence type="ECO:0000256" key="1">
    <source>
        <dbReference type="ARBA" id="ARBA00000441"/>
    </source>
</evidence>
<evidence type="ECO:0000256" key="13">
    <source>
        <dbReference type="ARBA" id="ARBA00023274"/>
    </source>
</evidence>
<comment type="caution">
    <text evidence="15">The sequence shown here is derived from an EMBL/GenBank/DDBJ whole genome shotgun (WGS) entry which is preliminary data.</text>
</comment>
<keyword evidence="8" id="KW-0479">Metal-binding</keyword>
<dbReference type="NCBIfam" id="TIGR00167">
    <property type="entry name" value="cbbA"/>
    <property type="match status" value="1"/>
</dbReference>
<dbReference type="UniPathway" id="UPA00109">
    <property type="reaction ID" value="UER00183"/>
</dbReference>
<dbReference type="GO" id="GO:0004332">
    <property type="term" value="F:fructose-bisphosphate aldolase activity"/>
    <property type="evidence" value="ECO:0007669"/>
    <property type="project" value="UniProtKB-EC"/>
</dbReference>
<dbReference type="InterPro" id="IPR000771">
    <property type="entry name" value="FBA_II"/>
</dbReference>
<dbReference type="InterPro" id="IPR020568">
    <property type="entry name" value="Ribosomal_Su5_D2-typ_SF"/>
</dbReference>
<evidence type="ECO:0000256" key="7">
    <source>
        <dbReference type="ARBA" id="ARBA00013068"/>
    </source>
</evidence>
<evidence type="ECO:0000256" key="11">
    <source>
        <dbReference type="ARBA" id="ARBA00023152"/>
    </source>
</evidence>
<dbReference type="GO" id="GO:1990904">
    <property type="term" value="C:ribonucleoprotein complex"/>
    <property type="evidence" value="ECO:0007669"/>
    <property type="project" value="UniProtKB-KW"/>
</dbReference>
<comment type="catalytic activity">
    <reaction evidence="1">
        <text>beta-D-fructose 1,6-bisphosphate = D-glyceraldehyde 3-phosphate + dihydroxyacetone phosphate</text>
        <dbReference type="Rhea" id="RHEA:14729"/>
        <dbReference type="ChEBI" id="CHEBI:32966"/>
        <dbReference type="ChEBI" id="CHEBI:57642"/>
        <dbReference type="ChEBI" id="CHEBI:59776"/>
        <dbReference type="EC" id="4.1.2.13"/>
    </reaction>
</comment>
<evidence type="ECO:0000256" key="14">
    <source>
        <dbReference type="RuleBase" id="RU003815"/>
    </source>
</evidence>